<keyword evidence="5" id="KW-0238">DNA-binding</keyword>
<dbReference type="SUPFAM" id="SSF52172">
    <property type="entry name" value="CheY-like"/>
    <property type="match status" value="1"/>
</dbReference>
<evidence type="ECO:0000259" key="3">
    <source>
        <dbReference type="PROSITE" id="PS50110"/>
    </source>
</evidence>
<dbReference type="AlphaFoldDB" id="A0A9W6IXZ7"/>
<feature type="domain" description="Response regulatory" evidence="3">
    <location>
        <begin position="2"/>
        <end position="113"/>
    </location>
</feature>
<reference evidence="4" key="3">
    <citation type="submission" date="2023-01" db="EMBL/GenBank/DDBJ databases">
        <authorList>
            <person name="Sun Q."/>
            <person name="Evtushenko L."/>
        </authorList>
    </citation>
    <scope>NUCLEOTIDE SEQUENCE</scope>
    <source>
        <strain evidence="4">VKM B-1606</strain>
    </source>
</reference>
<dbReference type="SMART" id="SM00448">
    <property type="entry name" value="REC"/>
    <property type="match status" value="1"/>
</dbReference>
<organism evidence="4 7">
    <name type="scientific">Methylopila capsulata</name>
    <dbReference type="NCBI Taxonomy" id="61654"/>
    <lineage>
        <taxon>Bacteria</taxon>
        <taxon>Pseudomonadati</taxon>
        <taxon>Pseudomonadota</taxon>
        <taxon>Alphaproteobacteria</taxon>
        <taxon>Hyphomicrobiales</taxon>
        <taxon>Methylopilaceae</taxon>
        <taxon>Methylopila</taxon>
    </lineage>
</organism>
<dbReference type="GO" id="GO:0000160">
    <property type="term" value="P:phosphorelay signal transduction system"/>
    <property type="evidence" value="ECO:0007669"/>
    <property type="project" value="InterPro"/>
</dbReference>
<evidence type="ECO:0000313" key="7">
    <source>
        <dbReference type="Proteomes" id="UP001143400"/>
    </source>
</evidence>
<keyword evidence="1" id="KW-0597">Phosphoprotein</keyword>
<evidence type="ECO:0000256" key="2">
    <source>
        <dbReference type="SAM" id="MobiDB-lite"/>
    </source>
</evidence>
<accession>A0A9W6IXZ7</accession>
<protein>
    <submittedName>
        <fullName evidence="4 5">Response regulator</fullName>
    </submittedName>
</protein>
<dbReference type="RefSeq" id="WP_204951925.1">
    <property type="nucleotide sequence ID" value="NZ_BSFF01000009.1"/>
</dbReference>
<feature type="region of interest" description="Disordered" evidence="2">
    <location>
        <begin position="123"/>
        <end position="156"/>
    </location>
</feature>
<evidence type="ECO:0000256" key="1">
    <source>
        <dbReference type="PROSITE-ProRule" id="PRU00169"/>
    </source>
</evidence>
<dbReference type="EMBL" id="BSFF01000009">
    <property type="protein sequence ID" value="GLK57309.1"/>
    <property type="molecule type" value="Genomic_DNA"/>
</dbReference>
<comment type="caution">
    <text evidence="4">The sequence shown here is derived from an EMBL/GenBank/DDBJ whole genome shotgun (WGS) entry which is preliminary data.</text>
</comment>
<evidence type="ECO:0000313" key="5">
    <source>
        <dbReference type="EMBL" id="MBM7853477.1"/>
    </source>
</evidence>
<dbReference type="InterPro" id="IPR011006">
    <property type="entry name" value="CheY-like_superfamily"/>
</dbReference>
<dbReference type="GO" id="GO:0003677">
    <property type="term" value="F:DNA binding"/>
    <property type="evidence" value="ECO:0007669"/>
    <property type="project" value="UniProtKB-KW"/>
</dbReference>
<evidence type="ECO:0000313" key="4">
    <source>
        <dbReference type="EMBL" id="GLK57309.1"/>
    </source>
</evidence>
<reference evidence="4" key="1">
    <citation type="journal article" date="2014" name="Int. J. Syst. Evol. Microbiol.">
        <title>Complete genome sequence of Corynebacterium casei LMG S-19264T (=DSM 44701T), isolated from a smear-ripened cheese.</title>
        <authorList>
            <consortium name="US DOE Joint Genome Institute (JGI-PGF)"/>
            <person name="Walter F."/>
            <person name="Albersmeier A."/>
            <person name="Kalinowski J."/>
            <person name="Ruckert C."/>
        </authorList>
    </citation>
    <scope>NUCLEOTIDE SEQUENCE</scope>
    <source>
        <strain evidence="4">VKM B-1606</strain>
    </source>
</reference>
<keyword evidence="6" id="KW-1185">Reference proteome</keyword>
<dbReference type="Proteomes" id="UP000758856">
    <property type="component" value="Unassembled WGS sequence"/>
</dbReference>
<dbReference type="InterPro" id="IPR001789">
    <property type="entry name" value="Sig_transdc_resp-reg_receiver"/>
</dbReference>
<gene>
    <name evidence="4" type="primary">lovR_2</name>
    <name evidence="4" type="ORF">GCM10008170_33290</name>
    <name evidence="5" type="ORF">JOD31_003738</name>
</gene>
<feature type="compositionally biased region" description="Low complexity" evidence="2">
    <location>
        <begin position="136"/>
        <end position="149"/>
    </location>
</feature>
<dbReference type="Gene3D" id="3.40.50.2300">
    <property type="match status" value="1"/>
</dbReference>
<sequence length="156" mass="16227">MRVLIVEDDMVIAGNLGPIITRAGHDLVGLAAEMGSAVALLRSTRVDVAFIDIHLLDGRTGVEVARVAAEEGAVAIFTTANRGLAPPDFAGACGVIEKPYHDAAIEAALAYVAARLADGWTAAPPPPGFELSPQWAKRPNATPRPRPAATESQPSV</sequence>
<feature type="modified residue" description="4-aspartylphosphate" evidence="1">
    <location>
        <position position="52"/>
    </location>
</feature>
<dbReference type="PROSITE" id="PS50110">
    <property type="entry name" value="RESPONSE_REGULATORY"/>
    <property type="match status" value="1"/>
</dbReference>
<dbReference type="Pfam" id="PF00072">
    <property type="entry name" value="Response_reg"/>
    <property type="match status" value="1"/>
</dbReference>
<reference evidence="5 6" key="2">
    <citation type="submission" date="2021-01" db="EMBL/GenBank/DDBJ databases">
        <title>Genomic Encyclopedia of Type Strains, Phase IV (KMG-IV): sequencing the most valuable type-strain genomes for metagenomic binning, comparative biology and taxonomic classification.</title>
        <authorList>
            <person name="Goeker M."/>
        </authorList>
    </citation>
    <scope>NUCLEOTIDE SEQUENCE [LARGE SCALE GENOMIC DNA]</scope>
    <source>
        <strain evidence="5 6">DSM 6130</strain>
    </source>
</reference>
<dbReference type="Proteomes" id="UP001143400">
    <property type="component" value="Unassembled WGS sequence"/>
</dbReference>
<dbReference type="EMBL" id="JAFBCY010000005">
    <property type="protein sequence ID" value="MBM7853477.1"/>
    <property type="molecule type" value="Genomic_DNA"/>
</dbReference>
<name>A0A9W6IXZ7_9HYPH</name>
<evidence type="ECO:0000313" key="6">
    <source>
        <dbReference type="Proteomes" id="UP000758856"/>
    </source>
</evidence>
<proteinExistence type="predicted"/>